<dbReference type="GO" id="GO:0008340">
    <property type="term" value="P:determination of adult lifespan"/>
    <property type="evidence" value="ECO:0007669"/>
    <property type="project" value="UniProtKB-ARBA"/>
</dbReference>
<keyword evidence="4" id="KW-0677">Repeat</keyword>
<dbReference type="GO" id="GO:0010960">
    <property type="term" value="P:magnesium ion homeostasis"/>
    <property type="evidence" value="ECO:0007669"/>
    <property type="project" value="InterPro"/>
</dbReference>
<dbReference type="EMBL" id="JQDR03001316">
    <property type="protein sequence ID" value="KAA0203583.1"/>
    <property type="molecule type" value="Genomic_DNA"/>
</dbReference>
<dbReference type="PANTHER" id="PTHR12064:SF94">
    <property type="entry name" value="UNEXTENDED PROTEIN"/>
    <property type="match status" value="1"/>
</dbReference>
<comment type="subcellular location">
    <subcellularLocation>
        <location evidence="1">Basolateral cell membrane</location>
        <topology evidence="1">Multi-pass membrane protein</topology>
    </subcellularLocation>
</comment>
<reference evidence="10" key="2">
    <citation type="journal article" date="2018" name="Environ. Sci. Technol.">
        <title>The Toxicogenome of Hyalella azteca: A Model for Sediment Ecotoxicology and Evolutionary Toxicology.</title>
        <authorList>
            <person name="Poynton H.C."/>
            <person name="Hasenbein S."/>
            <person name="Benoit J.B."/>
            <person name="Sepulveda M.S."/>
            <person name="Poelchau M.F."/>
            <person name="Hughes D.S.T."/>
            <person name="Murali S.C."/>
            <person name="Chen S."/>
            <person name="Glastad K.M."/>
            <person name="Goodisman M.A.D."/>
            <person name="Werren J.H."/>
            <person name="Vineis J.H."/>
            <person name="Bowen J.L."/>
            <person name="Friedrich M."/>
            <person name="Jones J."/>
            <person name="Robertson H.M."/>
            <person name="Feyereisen R."/>
            <person name="Mechler-Hickson A."/>
            <person name="Mathers N."/>
            <person name="Lee C.E."/>
            <person name="Colbourne J.K."/>
            <person name="Biales A."/>
            <person name="Johnston J.S."/>
            <person name="Wellborn G.A."/>
            <person name="Rosendale A.J."/>
            <person name="Cridge A.G."/>
            <person name="Munoz-Torres M.C."/>
            <person name="Bain P.A."/>
            <person name="Manny A.R."/>
            <person name="Major K.M."/>
            <person name="Lambert F.N."/>
            <person name="Vulpe C.D."/>
            <person name="Tuck P."/>
            <person name="Blalock B.J."/>
            <person name="Lin Y.Y."/>
            <person name="Smith M.E."/>
            <person name="Ochoa-Acuna H."/>
            <person name="Chen M.M."/>
            <person name="Childers C.P."/>
            <person name="Qu J."/>
            <person name="Dugan S."/>
            <person name="Lee S.L."/>
            <person name="Chao H."/>
            <person name="Dinh H."/>
            <person name="Han Y."/>
            <person name="Doddapaneni H."/>
            <person name="Worley K.C."/>
            <person name="Muzny D.M."/>
            <person name="Gibbs R.A."/>
            <person name="Richards S."/>
        </authorList>
    </citation>
    <scope>NUCLEOTIDE SEQUENCE</scope>
    <source>
        <strain evidence="10">HAZT.00-mixed</strain>
        <tissue evidence="10">Whole organism</tissue>
    </source>
</reference>
<evidence type="ECO:0000256" key="5">
    <source>
        <dbReference type="ARBA" id="ARBA00022989"/>
    </source>
</evidence>
<comment type="caution">
    <text evidence="10">The sequence shown here is derived from an EMBL/GenBank/DDBJ whole genome shotgun (WGS) entry which is preliminary data.</text>
</comment>
<evidence type="ECO:0000259" key="9">
    <source>
        <dbReference type="PROSITE" id="PS51371"/>
    </source>
</evidence>
<dbReference type="InterPro" id="IPR045095">
    <property type="entry name" value="ACDP"/>
</dbReference>
<keyword evidence="3" id="KW-0812">Transmembrane</keyword>
<organism evidence="10">
    <name type="scientific">Hyalella azteca</name>
    <name type="common">Amphipod</name>
    <dbReference type="NCBI Taxonomy" id="294128"/>
    <lineage>
        <taxon>Eukaryota</taxon>
        <taxon>Metazoa</taxon>
        <taxon>Ecdysozoa</taxon>
        <taxon>Arthropoda</taxon>
        <taxon>Crustacea</taxon>
        <taxon>Multicrustacea</taxon>
        <taxon>Malacostraca</taxon>
        <taxon>Eumalacostraca</taxon>
        <taxon>Peracarida</taxon>
        <taxon>Amphipoda</taxon>
        <taxon>Senticaudata</taxon>
        <taxon>Talitrida</taxon>
        <taxon>Talitroidea</taxon>
        <taxon>Hyalellidae</taxon>
        <taxon>Hyalella</taxon>
    </lineage>
</organism>
<dbReference type="InterPro" id="IPR044751">
    <property type="entry name" value="Ion_transp-like_CBS"/>
</dbReference>
<dbReference type="InterPro" id="IPR046342">
    <property type="entry name" value="CBS_dom_sf"/>
</dbReference>
<accession>A0A6A0HCS2</accession>
<dbReference type="PROSITE" id="PS51371">
    <property type="entry name" value="CBS"/>
    <property type="match status" value="1"/>
</dbReference>
<dbReference type="Proteomes" id="UP000711488">
    <property type="component" value="Unassembled WGS sequence"/>
</dbReference>
<evidence type="ECO:0000256" key="1">
    <source>
        <dbReference type="ARBA" id="ARBA00004554"/>
    </source>
</evidence>
<comment type="similarity">
    <text evidence="2">Belongs to the ACDP family.</text>
</comment>
<dbReference type="AlphaFoldDB" id="A0A6A0HCS2"/>
<dbReference type="Gene3D" id="3.10.580.10">
    <property type="entry name" value="CBS-domain"/>
    <property type="match status" value="1"/>
</dbReference>
<evidence type="ECO:0000313" key="10">
    <source>
        <dbReference type="EMBL" id="KAA0203583.1"/>
    </source>
</evidence>
<dbReference type="PANTHER" id="PTHR12064">
    <property type="entry name" value="METAL TRANSPORTER CNNM"/>
    <property type="match status" value="1"/>
</dbReference>
<keyword evidence="5" id="KW-1133">Transmembrane helix</keyword>
<dbReference type="GO" id="GO:0015693">
    <property type="term" value="P:magnesium ion transport"/>
    <property type="evidence" value="ECO:0007669"/>
    <property type="project" value="UniProtKB-ARBA"/>
</dbReference>
<dbReference type="GO" id="GO:0016323">
    <property type="term" value="C:basolateral plasma membrane"/>
    <property type="evidence" value="ECO:0007669"/>
    <property type="project" value="UniProtKB-SubCell"/>
</dbReference>
<dbReference type="GO" id="GO:0022857">
    <property type="term" value="F:transmembrane transporter activity"/>
    <property type="evidence" value="ECO:0007669"/>
    <property type="project" value="TreeGrafter"/>
</dbReference>
<reference evidence="10" key="3">
    <citation type="submission" date="2019-06" db="EMBL/GenBank/DDBJ databases">
        <authorList>
            <person name="Poynton C."/>
            <person name="Hasenbein S."/>
            <person name="Benoit J.B."/>
            <person name="Sepulveda M.S."/>
            <person name="Poelchau M.F."/>
            <person name="Murali S.C."/>
            <person name="Chen S."/>
            <person name="Glastad K.M."/>
            <person name="Werren J.H."/>
            <person name="Vineis J.H."/>
            <person name="Bowen J.L."/>
            <person name="Friedrich M."/>
            <person name="Jones J."/>
            <person name="Robertson H.M."/>
            <person name="Feyereisen R."/>
            <person name="Mechler-Hickson A."/>
            <person name="Mathers N."/>
            <person name="Lee C.E."/>
            <person name="Colbourne J.K."/>
            <person name="Biales A."/>
            <person name="Johnston J.S."/>
            <person name="Wellborn G.A."/>
            <person name="Rosendale A.J."/>
            <person name="Cridge A.G."/>
            <person name="Munoz-Torres M.C."/>
            <person name="Bain P.A."/>
            <person name="Manny A.R."/>
            <person name="Major K.M."/>
            <person name="Lambert F.N."/>
            <person name="Vulpe C.D."/>
            <person name="Tuck P."/>
            <person name="Blalock B.J."/>
            <person name="Lin Y.-Y."/>
            <person name="Smith M.E."/>
            <person name="Ochoa-Acuna H."/>
            <person name="Chen M.-J.M."/>
            <person name="Childers C.P."/>
            <person name="Qu J."/>
            <person name="Dugan S."/>
            <person name="Lee S.L."/>
            <person name="Chao H."/>
            <person name="Dinh H."/>
            <person name="Han Y."/>
            <person name="Doddapaneni H."/>
            <person name="Worley K.C."/>
            <person name="Muzny D.M."/>
            <person name="Gibbs R.A."/>
            <person name="Richards S."/>
        </authorList>
    </citation>
    <scope>NUCLEOTIDE SEQUENCE</scope>
    <source>
        <strain evidence="10">HAZT.00-mixed</strain>
        <tissue evidence="10">Whole organism</tissue>
    </source>
</reference>
<name>A0A6A0HCS2_HYAAZ</name>
<dbReference type="SUPFAM" id="SSF54631">
    <property type="entry name" value="CBS-domain pair"/>
    <property type="match status" value="1"/>
</dbReference>
<feature type="domain" description="CBS" evidence="9">
    <location>
        <begin position="108"/>
        <end position="175"/>
    </location>
</feature>
<keyword evidence="6 8" id="KW-0129">CBS domain</keyword>
<evidence type="ECO:0000256" key="6">
    <source>
        <dbReference type="ARBA" id="ARBA00023122"/>
    </source>
</evidence>
<keyword evidence="7" id="KW-0472">Membrane</keyword>
<protein>
    <recommendedName>
        <fullName evidence="9">CBS domain-containing protein</fullName>
    </recommendedName>
</protein>
<sequence length="185" mass="21294">MVTYGQNDLQADEQNIICGALELHRKTAKEIMTPLDDVFMLNIESCLNFNTINEIMKQGNSTYFLVQRLSLMNTTNERTNIVSMLFIKDLAFIDPDDNTPLRTVSNYYQNALNFVFEDTTLDTIFKEFKEGNKGHMAFIQRINSEGEGDPFYEVVGIVTLEDVIEELIQAEIVDETDVISEWRDK</sequence>
<gene>
    <name evidence="10" type="ORF">HAZT_HAZT010630</name>
</gene>
<evidence type="ECO:0000256" key="8">
    <source>
        <dbReference type="PROSITE-ProRule" id="PRU00703"/>
    </source>
</evidence>
<evidence type="ECO:0000256" key="7">
    <source>
        <dbReference type="ARBA" id="ARBA00023136"/>
    </source>
</evidence>
<dbReference type="GO" id="GO:0040018">
    <property type="term" value="P:positive regulation of multicellular organism growth"/>
    <property type="evidence" value="ECO:0007669"/>
    <property type="project" value="UniProtKB-ARBA"/>
</dbReference>
<dbReference type="CDD" id="cd04590">
    <property type="entry name" value="CBS_pair_CorC_HlyC_assoc"/>
    <property type="match status" value="1"/>
</dbReference>
<evidence type="ECO:0000256" key="3">
    <source>
        <dbReference type="ARBA" id="ARBA00022692"/>
    </source>
</evidence>
<evidence type="ECO:0000256" key="4">
    <source>
        <dbReference type="ARBA" id="ARBA00022737"/>
    </source>
</evidence>
<reference evidence="10" key="1">
    <citation type="submission" date="2014-08" db="EMBL/GenBank/DDBJ databases">
        <authorList>
            <person name="Murali S."/>
            <person name="Richards S."/>
            <person name="Bandaranaike D."/>
            <person name="Bellair M."/>
            <person name="Blankenburg K."/>
            <person name="Chao H."/>
            <person name="Dinh H."/>
            <person name="Doddapaneni H."/>
            <person name="Dugan-Rocha S."/>
            <person name="Elkadiri S."/>
            <person name="Gnanaolivu R."/>
            <person name="Hughes D."/>
            <person name="Lee S."/>
            <person name="Li M."/>
            <person name="Ming W."/>
            <person name="Munidasa M."/>
            <person name="Muniz J."/>
            <person name="Nguyen L."/>
            <person name="Osuji N."/>
            <person name="Pu L.-L."/>
            <person name="Puazo M."/>
            <person name="Skinner E."/>
            <person name="Qu C."/>
            <person name="Quiroz J."/>
            <person name="Raj R."/>
            <person name="Weissenberger G."/>
            <person name="Xin Y."/>
            <person name="Zou X."/>
            <person name="Han Y."/>
            <person name="Worley K."/>
            <person name="Muzny D."/>
            <person name="Gibbs R."/>
        </authorList>
    </citation>
    <scope>NUCLEOTIDE SEQUENCE</scope>
    <source>
        <strain evidence="10">HAZT.00-mixed</strain>
        <tissue evidence="10">Whole organism</tissue>
    </source>
</reference>
<dbReference type="GO" id="GO:0032026">
    <property type="term" value="P:response to magnesium ion"/>
    <property type="evidence" value="ECO:0007669"/>
    <property type="project" value="UniProtKB-ARBA"/>
</dbReference>
<dbReference type="GO" id="GO:1905941">
    <property type="term" value="P:positive regulation of gonad development"/>
    <property type="evidence" value="ECO:0007669"/>
    <property type="project" value="UniProtKB-ARBA"/>
</dbReference>
<dbReference type="FunFam" id="3.10.580.10:FF:000006">
    <property type="entry name" value="DUF21 and CBS domain protein"/>
    <property type="match status" value="1"/>
</dbReference>
<dbReference type="InterPro" id="IPR000644">
    <property type="entry name" value="CBS_dom"/>
</dbReference>
<proteinExistence type="inferred from homology"/>
<evidence type="ECO:0000256" key="2">
    <source>
        <dbReference type="ARBA" id="ARBA00010484"/>
    </source>
</evidence>